<dbReference type="SUPFAM" id="SSF52374">
    <property type="entry name" value="Nucleotidylyl transferase"/>
    <property type="match status" value="1"/>
</dbReference>
<dbReference type="Proteomes" id="UP000190105">
    <property type="component" value="Unassembled WGS sequence"/>
</dbReference>
<evidence type="ECO:0000313" key="10">
    <source>
        <dbReference type="EMBL" id="SKA85334.1"/>
    </source>
</evidence>
<dbReference type="PRINTS" id="PR00987">
    <property type="entry name" value="TRNASYNTHGLU"/>
</dbReference>
<dbReference type="InterPro" id="IPR045462">
    <property type="entry name" value="aa-tRNA-synth_I_cd-bd"/>
</dbReference>
<dbReference type="STRING" id="1147123.SAMN05443428_106151"/>
<evidence type="ECO:0000259" key="9">
    <source>
        <dbReference type="Pfam" id="PF19269"/>
    </source>
</evidence>
<name>A0A1T4X6S4_9CLOT</name>
<feature type="binding site" evidence="7">
    <location>
        <position position="253"/>
    </location>
    <ligand>
        <name>ATP</name>
        <dbReference type="ChEBI" id="CHEBI:30616"/>
    </ligand>
</feature>
<dbReference type="CDD" id="cd00808">
    <property type="entry name" value="GluRS_core"/>
    <property type="match status" value="1"/>
</dbReference>
<evidence type="ECO:0000256" key="7">
    <source>
        <dbReference type="HAMAP-Rule" id="MF_00022"/>
    </source>
</evidence>
<dbReference type="GO" id="GO:0005829">
    <property type="term" value="C:cytosol"/>
    <property type="evidence" value="ECO:0007669"/>
    <property type="project" value="TreeGrafter"/>
</dbReference>
<dbReference type="InterPro" id="IPR008925">
    <property type="entry name" value="aa_tRNA-synth_I_cd-bd_sf"/>
</dbReference>
<evidence type="ECO:0000256" key="2">
    <source>
        <dbReference type="ARBA" id="ARBA00022598"/>
    </source>
</evidence>
<dbReference type="InterPro" id="IPR049940">
    <property type="entry name" value="GluQ/Sye"/>
</dbReference>
<comment type="subcellular location">
    <subcellularLocation>
        <location evidence="7">Cytoplasm</location>
    </subcellularLocation>
</comment>
<dbReference type="Gene3D" id="3.40.50.620">
    <property type="entry name" value="HUPs"/>
    <property type="match status" value="1"/>
</dbReference>
<dbReference type="NCBIfam" id="TIGR00464">
    <property type="entry name" value="gltX_bact"/>
    <property type="match status" value="1"/>
</dbReference>
<evidence type="ECO:0000256" key="4">
    <source>
        <dbReference type="ARBA" id="ARBA00022840"/>
    </source>
</evidence>
<evidence type="ECO:0000256" key="5">
    <source>
        <dbReference type="ARBA" id="ARBA00022917"/>
    </source>
</evidence>
<comment type="catalytic activity">
    <reaction evidence="7">
        <text>tRNA(Glu) + L-glutamate + ATP = L-glutamyl-tRNA(Glu) + AMP + diphosphate</text>
        <dbReference type="Rhea" id="RHEA:23540"/>
        <dbReference type="Rhea" id="RHEA-COMP:9663"/>
        <dbReference type="Rhea" id="RHEA-COMP:9680"/>
        <dbReference type="ChEBI" id="CHEBI:29985"/>
        <dbReference type="ChEBI" id="CHEBI:30616"/>
        <dbReference type="ChEBI" id="CHEBI:33019"/>
        <dbReference type="ChEBI" id="CHEBI:78442"/>
        <dbReference type="ChEBI" id="CHEBI:78520"/>
        <dbReference type="ChEBI" id="CHEBI:456215"/>
        <dbReference type="EC" id="6.1.1.17"/>
    </reaction>
</comment>
<keyword evidence="2 7" id="KW-0436">Ligase</keyword>
<evidence type="ECO:0000256" key="1">
    <source>
        <dbReference type="ARBA" id="ARBA00007894"/>
    </source>
</evidence>
<dbReference type="Pfam" id="PF19269">
    <property type="entry name" value="Anticodon_2"/>
    <property type="match status" value="1"/>
</dbReference>
<reference evidence="11" key="1">
    <citation type="submission" date="2017-02" db="EMBL/GenBank/DDBJ databases">
        <authorList>
            <person name="Varghese N."/>
            <person name="Submissions S."/>
        </authorList>
    </citation>
    <scope>NUCLEOTIDE SEQUENCE [LARGE SCALE GENOMIC DNA]</scope>
    <source>
        <strain evidence="11">USBA 833</strain>
    </source>
</reference>
<gene>
    <name evidence="7" type="primary">gltX</name>
    <name evidence="10" type="ORF">SAMN05443428_106151</name>
</gene>
<keyword evidence="7" id="KW-0963">Cytoplasm</keyword>
<keyword evidence="6 7" id="KW-0030">Aminoacyl-tRNA synthetase</keyword>
<dbReference type="EMBL" id="FUYH01000006">
    <property type="protein sequence ID" value="SKA85334.1"/>
    <property type="molecule type" value="Genomic_DNA"/>
</dbReference>
<dbReference type="SUPFAM" id="SSF48163">
    <property type="entry name" value="An anticodon-binding domain of class I aminoacyl-tRNA synthetases"/>
    <property type="match status" value="1"/>
</dbReference>
<dbReference type="PANTHER" id="PTHR43311:SF2">
    <property type="entry name" value="GLUTAMATE--TRNA LIGASE, MITOCHONDRIAL-RELATED"/>
    <property type="match status" value="1"/>
</dbReference>
<dbReference type="GO" id="GO:0000049">
    <property type="term" value="F:tRNA binding"/>
    <property type="evidence" value="ECO:0007669"/>
    <property type="project" value="InterPro"/>
</dbReference>
<feature type="short sequence motif" description="'KMSKS' region" evidence="7">
    <location>
        <begin position="250"/>
        <end position="254"/>
    </location>
</feature>
<evidence type="ECO:0000256" key="6">
    <source>
        <dbReference type="ARBA" id="ARBA00023146"/>
    </source>
</evidence>
<feature type="domain" description="Glutamyl/glutaminyl-tRNA synthetase class Ib catalytic" evidence="8">
    <location>
        <begin position="3"/>
        <end position="319"/>
    </location>
</feature>
<dbReference type="InterPro" id="IPR004527">
    <property type="entry name" value="Glu-tRNA-ligase_bac/mito"/>
</dbReference>
<organism evidence="10 11">
    <name type="scientific">Caloramator quimbayensis</name>
    <dbReference type="NCBI Taxonomy" id="1147123"/>
    <lineage>
        <taxon>Bacteria</taxon>
        <taxon>Bacillati</taxon>
        <taxon>Bacillota</taxon>
        <taxon>Clostridia</taxon>
        <taxon>Eubacteriales</taxon>
        <taxon>Clostridiaceae</taxon>
        <taxon>Caloramator</taxon>
    </lineage>
</organism>
<dbReference type="GO" id="GO:0008270">
    <property type="term" value="F:zinc ion binding"/>
    <property type="evidence" value="ECO:0007669"/>
    <property type="project" value="InterPro"/>
</dbReference>
<dbReference type="InterPro" id="IPR033910">
    <property type="entry name" value="GluRS_core"/>
</dbReference>
<comment type="subunit">
    <text evidence="7">Monomer.</text>
</comment>
<dbReference type="InterPro" id="IPR020058">
    <property type="entry name" value="Glu/Gln-tRNA-synth_Ib_cat-dom"/>
</dbReference>
<dbReference type="Gene3D" id="1.10.10.350">
    <property type="match status" value="1"/>
</dbReference>
<dbReference type="HAMAP" id="MF_00022">
    <property type="entry name" value="Glu_tRNA_synth_type1"/>
    <property type="match status" value="1"/>
</dbReference>
<protein>
    <recommendedName>
        <fullName evidence="7">Glutamate--tRNA ligase</fullName>
        <ecNumber evidence="7">6.1.1.17</ecNumber>
    </recommendedName>
    <alternativeName>
        <fullName evidence="7">Glutamyl-tRNA synthetase</fullName>
        <shortName evidence="7">GluRS</shortName>
    </alternativeName>
</protein>
<dbReference type="PANTHER" id="PTHR43311">
    <property type="entry name" value="GLUTAMATE--TRNA LIGASE"/>
    <property type="match status" value="1"/>
</dbReference>
<dbReference type="GO" id="GO:0006424">
    <property type="term" value="P:glutamyl-tRNA aminoacylation"/>
    <property type="evidence" value="ECO:0007669"/>
    <property type="project" value="UniProtKB-UniRule"/>
</dbReference>
<keyword evidence="4 7" id="KW-0067">ATP-binding</keyword>
<feature type="domain" description="Aminoacyl-tRNA synthetase class I anticodon-binding" evidence="9">
    <location>
        <begin position="333"/>
        <end position="480"/>
    </location>
</feature>
<evidence type="ECO:0000256" key="3">
    <source>
        <dbReference type="ARBA" id="ARBA00022741"/>
    </source>
</evidence>
<feature type="short sequence motif" description="'HIGH' region" evidence="7">
    <location>
        <begin position="10"/>
        <end position="20"/>
    </location>
</feature>
<keyword evidence="5 7" id="KW-0648">Protein biosynthesis</keyword>
<dbReference type="GO" id="GO:0004818">
    <property type="term" value="F:glutamate-tRNA ligase activity"/>
    <property type="evidence" value="ECO:0007669"/>
    <property type="project" value="UniProtKB-UniRule"/>
</dbReference>
<dbReference type="InterPro" id="IPR014729">
    <property type="entry name" value="Rossmann-like_a/b/a_fold"/>
</dbReference>
<evidence type="ECO:0000313" key="11">
    <source>
        <dbReference type="Proteomes" id="UP000190105"/>
    </source>
</evidence>
<sequence length="489" mass="57342">MKEVRVRIAPSPTGNCHVGTARNALYNYIFAKKNNGKMILRIDDTDMKRNSEESEKGIFEGLRWIGIDWDEGPDVGGPYGPYRQSERLDIYNKYIEQLINEGKAYYCFCTEEEIEAERREQALKKETVKYSGRCRNLSKEEVEKKLSEGCKYVVRFKVPEKVIRFRDIVRGELTWDGSIMGDFVIRKSDGVPTYNFATAVDDWIMKISHIMRSQEHIPNTFNQVLILEALGAEIPEYVHFPLLLNEDRTKISKRDGALYIGEYKDMGYLKEAVANFIVLLGWHPADDEEFLLMEDMISKFSLERINNSNVVFDFKKLEWFNGIHIRNKTVEELSQLVIPFLKSTEYYEEVVKNPVKLEKIVEVERERIKRLDEVGKVFKMFYIEPEVYDIDEIKESVKKVEVAEMINMIDEAVVELKNIEKWEKNILEDYMRKLCDRINTKPKILFMLLRIGETGSRISPPLFDTFEIIGRDSTIKRLENFKNFLIKSN</sequence>
<dbReference type="EC" id="6.1.1.17" evidence="7"/>
<comment type="function">
    <text evidence="7">Catalyzes the attachment of glutamate to tRNA(Glu) in a two-step reaction: glutamate is first activated by ATP to form Glu-AMP and then transferred to the acceptor end of tRNA(Glu).</text>
</comment>
<dbReference type="Pfam" id="PF00749">
    <property type="entry name" value="tRNA-synt_1c"/>
    <property type="match status" value="1"/>
</dbReference>
<dbReference type="InterPro" id="IPR000924">
    <property type="entry name" value="Glu/Gln-tRNA-synth"/>
</dbReference>
<dbReference type="AlphaFoldDB" id="A0A1T4X6S4"/>
<comment type="caution">
    <text evidence="7">Lacks conserved residue(s) required for the propagation of feature annotation.</text>
</comment>
<dbReference type="InterPro" id="IPR020751">
    <property type="entry name" value="aa-tRNA-synth_I_codon-bd_sub2"/>
</dbReference>
<dbReference type="GO" id="GO:0005524">
    <property type="term" value="F:ATP binding"/>
    <property type="evidence" value="ECO:0007669"/>
    <property type="project" value="UniProtKB-UniRule"/>
</dbReference>
<keyword evidence="3 7" id="KW-0547">Nucleotide-binding</keyword>
<comment type="similarity">
    <text evidence="1 7">Belongs to the class-I aminoacyl-tRNA synthetase family. Glutamate--tRNA ligase type 1 subfamily.</text>
</comment>
<keyword evidence="11" id="KW-1185">Reference proteome</keyword>
<proteinExistence type="inferred from homology"/>
<evidence type="ECO:0000259" key="8">
    <source>
        <dbReference type="Pfam" id="PF00749"/>
    </source>
</evidence>
<dbReference type="FunFam" id="3.40.50.620:FF:000045">
    <property type="entry name" value="Glutamate--tRNA ligase, mitochondrial"/>
    <property type="match status" value="1"/>
</dbReference>
<accession>A0A1T4X6S4</accession>